<name>W6K446_9MICO</name>
<dbReference type="SUPFAM" id="SSF55961">
    <property type="entry name" value="Bet v1-like"/>
    <property type="match status" value="1"/>
</dbReference>
<dbReference type="InterPro" id="IPR023393">
    <property type="entry name" value="START-like_dom_sf"/>
</dbReference>
<organism evidence="1 2">
    <name type="scientific">Nostocoides australiense Ben110</name>
    <dbReference type="NCBI Taxonomy" id="1193182"/>
    <lineage>
        <taxon>Bacteria</taxon>
        <taxon>Bacillati</taxon>
        <taxon>Actinomycetota</taxon>
        <taxon>Actinomycetes</taxon>
        <taxon>Micrococcales</taxon>
        <taxon>Intrasporangiaceae</taxon>
        <taxon>Nostocoides</taxon>
    </lineage>
</organism>
<evidence type="ECO:0008006" key="3">
    <source>
        <dbReference type="Google" id="ProtNLM"/>
    </source>
</evidence>
<dbReference type="Gene3D" id="3.30.530.20">
    <property type="match status" value="1"/>
</dbReference>
<dbReference type="EMBL" id="CAJA01000368">
    <property type="protein sequence ID" value="CCH74379.1"/>
    <property type="molecule type" value="Genomic_DNA"/>
</dbReference>
<dbReference type="STRING" id="1193182.BN11_430019"/>
<comment type="caution">
    <text evidence="1">The sequence shown here is derived from an EMBL/GenBank/DDBJ whole genome shotgun (WGS) entry which is preliminary data.</text>
</comment>
<protein>
    <recommendedName>
        <fullName evidence="3">Cyclase/dehydrase</fullName>
    </recommendedName>
</protein>
<dbReference type="AlphaFoldDB" id="W6K446"/>
<dbReference type="Pfam" id="PF10604">
    <property type="entry name" value="Polyketide_cyc2"/>
    <property type="match status" value="1"/>
</dbReference>
<accession>W6K446</accession>
<dbReference type="Proteomes" id="UP000035763">
    <property type="component" value="Unassembled WGS sequence"/>
</dbReference>
<dbReference type="OrthoDB" id="191189at2"/>
<evidence type="ECO:0000313" key="2">
    <source>
        <dbReference type="Proteomes" id="UP000035763"/>
    </source>
</evidence>
<dbReference type="RefSeq" id="WP_048694987.1">
    <property type="nucleotide sequence ID" value="NZ_HG764815.1"/>
</dbReference>
<reference evidence="1 2" key="1">
    <citation type="journal article" date="2013" name="ISME J.">
        <title>A metabolic model for members of the genus Tetrasphaera involved in enhanced biological phosphorus removal.</title>
        <authorList>
            <person name="Kristiansen R."/>
            <person name="Nguyen H.T.T."/>
            <person name="Saunders A.M."/>
            <person name="Nielsen J.L."/>
            <person name="Wimmer R."/>
            <person name="Le V.Q."/>
            <person name="McIlroy S.J."/>
            <person name="Petrovski S."/>
            <person name="Seviour R.J."/>
            <person name="Calteau A."/>
            <person name="Nielsen K.L."/>
            <person name="Nielsen P.H."/>
        </authorList>
    </citation>
    <scope>NUCLEOTIDE SEQUENCE [LARGE SCALE GENOMIC DNA]</scope>
    <source>
        <strain evidence="1 2">Ben110</strain>
    </source>
</reference>
<evidence type="ECO:0000313" key="1">
    <source>
        <dbReference type="EMBL" id="CCH74379.1"/>
    </source>
</evidence>
<keyword evidence="2" id="KW-1185">Reference proteome</keyword>
<sequence>MLKAYADTSASVQQVWTVLADVTSWPEQLSTFTSVTQVEGDGLVEGARYRVRQPGLPPATYEVLELTDGESFTWSAASPGITTRATHVVTAGADGASLELGIEWRGLLARPVALLAARRTARMIELEARTFARLAEQG</sequence>
<dbReference type="InterPro" id="IPR019587">
    <property type="entry name" value="Polyketide_cyclase/dehydratase"/>
</dbReference>
<proteinExistence type="predicted"/>
<gene>
    <name evidence="1" type="ORF">BN11_430019</name>
</gene>